<dbReference type="InterPro" id="IPR011650">
    <property type="entry name" value="Peptidase_M20_dimer"/>
</dbReference>
<evidence type="ECO:0000313" key="5">
    <source>
        <dbReference type="EMBL" id="TFH95606.1"/>
    </source>
</evidence>
<dbReference type="InterPro" id="IPR002933">
    <property type="entry name" value="Peptidase_M20"/>
</dbReference>
<dbReference type="NCBIfam" id="NF006053">
    <property type="entry name" value="PRK08201.1"/>
    <property type="match status" value="1"/>
</dbReference>
<feature type="domain" description="Peptidase M20 dimerisation" evidence="4">
    <location>
        <begin position="196"/>
        <end position="356"/>
    </location>
</feature>
<name>A0A4Y8WPQ7_9PORP</name>
<evidence type="ECO:0000313" key="6">
    <source>
        <dbReference type="Proteomes" id="UP000297225"/>
    </source>
</evidence>
<dbReference type="NCBIfam" id="NF006579">
    <property type="entry name" value="PRK09104.1"/>
    <property type="match status" value="1"/>
</dbReference>
<dbReference type="Pfam" id="PF07687">
    <property type="entry name" value="M20_dimer"/>
    <property type="match status" value="1"/>
</dbReference>
<evidence type="ECO:0000256" key="2">
    <source>
        <dbReference type="ARBA" id="ARBA00022723"/>
    </source>
</evidence>
<dbReference type="GO" id="GO:0006508">
    <property type="term" value="P:proteolysis"/>
    <property type="evidence" value="ECO:0007669"/>
    <property type="project" value="UniProtKB-KW"/>
</dbReference>
<dbReference type="SUPFAM" id="SSF53187">
    <property type="entry name" value="Zn-dependent exopeptidases"/>
    <property type="match status" value="1"/>
</dbReference>
<dbReference type="PANTHER" id="PTHR43270">
    <property type="entry name" value="BETA-ALA-HIS DIPEPTIDASE"/>
    <property type="match status" value="1"/>
</dbReference>
<keyword evidence="2" id="KW-0479">Metal-binding</keyword>
<gene>
    <name evidence="5" type="ORF">E4P47_04125</name>
</gene>
<dbReference type="GO" id="GO:0046872">
    <property type="term" value="F:metal ion binding"/>
    <property type="evidence" value="ECO:0007669"/>
    <property type="project" value="UniProtKB-KW"/>
</dbReference>
<dbReference type="OrthoDB" id="9761532at2"/>
<dbReference type="GeneID" id="66797125"/>
<dbReference type="RefSeq" id="WP_018358222.1">
    <property type="nucleotide sequence ID" value="NZ_CP197400.1"/>
</dbReference>
<proteinExistence type="predicted"/>
<dbReference type="Proteomes" id="UP000297225">
    <property type="component" value="Unassembled WGS sequence"/>
</dbReference>
<dbReference type="PANTHER" id="PTHR43270:SF12">
    <property type="entry name" value="SUCCINYL-DIAMINOPIMELATE DESUCCINYLASE"/>
    <property type="match status" value="1"/>
</dbReference>
<dbReference type="InterPro" id="IPR051458">
    <property type="entry name" value="Cyt/Met_Dipeptidase"/>
</dbReference>
<comment type="caution">
    <text evidence="5">The sequence shown here is derived from an EMBL/GenBank/DDBJ whole genome shotgun (WGS) entry which is preliminary data.</text>
</comment>
<sequence>MSKSNPKINQYVEENKERFLEELFELIRIPSVSSQSQHKPDMDRCAEHWRDLLLKSGMDRAEVMPTKGNSVVYAEKKVNPKYPTVLVYGHYDVMPPEPLELWKSPAFEPEVRNGIIYARGADDDKGQTMCQVKGLETAIKLDLLRCNVKVMLEGEEEIGSTSLEAFCKKNKKLLKSDYILVSDTGMLSMKHPSMTTGLRGLCYWQIEVTGPNHDLHSGIYGGAVGNPLNELCNIIAKMRDEQGRVTIPGFYDDVVELTEADRAMTEKTPFNERKYKKEIGVKALYGEEGYHTLERTGSRPSFDLCGIWGGYQGEGAKTILPSKAYAKVSTRLVANQDEKKIAQAFIDYVKSLAPEHVEVKVEYLHGGTPYLCPSDLPIYKVAEEAYQATFGKKPLAVRSGGSIPIIATFERVLGVKSILMGFGLGSDAIHSPNENFPLENFHIGIRTVAEFYARYGHDEQK</sequence>
<reference evidence="5 6" key="1">
    <citation type="submission" date="2019-03" db="EMBL/GenBank/DDBJ databases">
        <title>Porphyromonas levii Isolated from the Uterus of Dairy Cows.</title>
        <authorList>
            <person name="Francis A.M."/>
        </authorList>
    </citation>
    <scope>NUCLEOTIDE SEQUENCE [LARGE SCALE GENOMIC DNA]</scope>
    <source>
        <strain evidence="5 6">AF5678</strain>
    </source>
</reference>
<evidence type="ECO:0000259" key="4">
    <source>
        <dbReference type="Pfam" id="PF07687"/>
    </source>
</evidence>
<keyword evidence="3" id="KW-0378">Hydrolase</keyword>
<protein>
    <submittedName>
        <fullName evidence="5">Dipeptidase</fullName>
    </submittedName>
</protein>
<evidence type="ECO:0000256" key="1">
    <source>
        <dbReference type="ARBA" id="ARBA00022670"/>
    </source>
</evidence>
<dbReference type="EMBL" id="SPNC01000044">
    <property type="protein sequence ID" value="TFH95606.1"/>
    <property type="molecule type" value="Genomic_DNA"/>
</dbReference>
<dbReference type="Gene3D" id="3.40.630.10">
    <property type="entry name" value="Zn peptidases"/>
    <property type="match status" value="1"/>
</dbReference>
<organism evidence="5 6">
    <name type="scientific">Porphyromonas levii</name>
    <dbReference type="NCBI Taxonomy" id="28114"/>
    <lineage>
        <taxon>Bacteria</taxon>
        <taxon>Pseudomonadati</taxon>
        <taxon>Bacteroidota</taxon>
        <taxon>Bacteroidia</taxon>
        <taxon>Bacteroidales</taxon>
        <taxon>Porphyromonadaceae</taxon>
        <taxon>Porphyromonas</taxon>
    </lineage>
</organism>
<dbReference type="CDD" id="cd05680">
    <property type="entry name" value="M20_dipept_like"/>
    <property type="match status" value="1"/>
</dbReference>
<dbReference type="NCBIfam" id="NF005914">
    <property type="entry name" value="PRK07907.1"/>
    <property type="match status" value="1"/>
</dbReference>
<dbReference type="STRING" id="1122973.GCA_000379925_00970"/>
<keyword evidence="6" id="KW-1185">Reference proteome</keyword>
<dbReference type="GO" id="GO:0008233">
    <property type="term" value="F:peptidase activity"/>
    <property type="evidence" value="ECO:0007669"/>
    <property type="project" value="UniProtKB-KW"/>
</dbReference>
<accession>A0A4Y8WPQ7</accession>
<evidence type="ECO:0000256" key="3">
    <source>
        <dbReference type="ARBA" id="ARBA00022801"/>
    </source>
</evidence>
<dbReference type="Gene3D" id="3.30.70.360">
    <property type="match status" value="1"/>
</dbReference>
<dbReference type="AlphaFoldDB" id="A0A4Y8WPQ7"/>
<keyword evidence="1" id="KW-0645">Protease</keyword>
<dbReference type="FunFam" id="3.30.70.360:FF:000016">
    <property type="entry name" value="Peptidase family M20/M25/M40"/>
    <property type="match status" value="1"/>
</dbReference>
<dbReference type="Pfam" id="PF01546">
    <property type="entry name" value="Peptidase_M20"/>
    <property type="match status" value="1"/>
</dbReference>